<dbReference type="Proteomes" id="UP001379533">
    <property type="component" value="Chromosome"/>
</dbReference>
<evidence type="ECO:0000313" key="2">
    <source>
        <dbReference type="Proteomes" id="UP001379533"/>
    </source>
</evidence>
<name>A0ABZ2KKU1_9BACT</name>
<reference evidence="1 2" key="1">
    <citation type="submission" date="2021-12" db="EMBL/GenBank/DDBJ databases">
        <title>Discovery of the Pendulisporaceae a myxobacterial family with distinct sporulation behavior and unique specialized metabolism.</title>
        <authorList>
            <person name="Garcia R."/>
            <person name="Popoff A."/>
            <person name="Bader C.D."/>
            <person name="Loehr J."/>
            <person name="Walesch S."/>
            <person name="Walt C."/>
            <person name="Boldt J."/>
            <person name="Bunk B."/>
            <person name="Haeckl F.J.F.P.J."/>
            <person name="Gunesch A.P."/>
            <person name="Birkelbach J."/>
            <person name="Nuebel U."/>
            <person name="Pietschmann T."/>
            <person name="Bach T."/>
            <person name="Mueller R."/>
        </authorList>
    </citation>
    <scope>NUCLEOTIDE SEQUENCE [LARGE SCALE GENOMIC DNA]</scope>
    <source>
        <strain evidence="1 2">MSr12523</strain>
    </source>
</reference>
<accession>A0ABZ2KKU1</accession>
<evidence type="ECO:0000313" key="1">
    <source>
        <dbReference type="EMBL" id="WXA99161.1"/>
    </source>
</evidence>
<dbReference type="RefSeq" id="WP_394849795.1">
    <property type="nucleotide sequence ID" value="NZ_CP089982.1"/>
</dbReference>
<gene>
    <name evidence="1" type="ORF">LZC95_20350</name>
</gene>
<protein>
    <submittedName>
        <fullName evidence="1">Uncharacterized protein</fullName>
    </submittedName>
</protein>
<keyword evidence="2" id="KW-1185">Reference proteome</keyword>
<dbReference type="EMBL" id="CP089982">
    <property type="protein sequence ID" value="WXA99161.1"/>
    <property type="molecule type" value="Genomic_DNA"/>
</dbReference>
<proteinExistence type="predicted"/>
<sequence>MTEQGTRIMKPWEPGVEDVSLKAVRSFDRGFSDADTQGYQSLTDFTALPDGARVLAESQQWSSRFLTAPLNPYRRDIDVRRSVHRAVGELPDGSPDVLRHEFAVSVPDEANAPPVALTVTIRETIDAMRVDVHRPGIDLLTLPAERRLEAISWLAERVLRLHGTHLGSNRQDVTYTWVFRYRALDEGAHFTTAPEKDALGMWSWADRVDGGITNGDVYFMGFKQISPTDGKLIALDPMHWFDGVAWNRYRNSRPSGGP</sequence>
<organism evidence="1 2">
    <name type="scientific">Pendulispora brunnea</name>
    <dbReference type="NCBI Taxonomy" id="2905690"/>
    <lineage>
        <taxon>Bacteria</taxon>
        <taxon>Pseudomonadati</taxon>
        <taxon>Myxococcota</taxon>
        <taxon>Myxococcia</taxon>
        <taxon>Myxococcales</taxon>
        <taxon>Sorangiineae</taxon>
        <taxon>Pendulisporaceae</taxon>
        <taxon>Pendulispora</taxon>
    </lineage>
</organism>